<evidence type="ECO:0000313" key="2">
    <source>
        <dbReference type="Proteomes" id="UP001596496"/>
    </source>
</evidence>
<gene>
    <name evidence="1" type="ORF">ACFQSB_01655</name>
</gene>
<name>A0ABW2NU09_9ACTN</name>
<reference evidence="2" key="1">
    <citation type="journal article" date="2019" name="Int. J. Syst. Evol. Microbiol.">
        <title>The Global Catalogue of Microorganisms (GCM) 10K type strain sequencing project: providing services to taxonomists for standard genome sequencing and annotation.</title>
        <authorList>
            <consortium name="The Broad Institute Genomics Platform"/>
            <consortium name="The Broad Institute Genome Sequencing Center for Infectious Disease"/>
            <person name="Wu L."/>
            <person name="Ma J."/>
        </authorList>
    </citation>
    <scope>NUCLEOTIDE SEQUENCE [LARGE SCALE GENOMIC DNA]</scope>
    <source>
        <strain evidence="2">CECT 7649</strain>
    </source>
</reference>
<dbReference type="Proteomes" id="UP001596496">
    <property type="component" value="Unassembled WGS sequence"/>
</dbReference>
<keyword evidence="2" id="KW-1185">Reference proteome</keyword>
<protein>
    <recommendedName>
        <fullName evidence="3">Phage tail protein</fullName>
    </recommendedName>
</protein>
<comment type="caution">
    <text evidence="1">The sequence shown here is derived from an EMBL/GenBank/DDBJ whole genome shotgun (WGS) entry which is preliminary data.</text>
</comment>
<dbReference type="RefSeq" id="WP_380823878.1">
    <property type="nucleotide sequence ID" value="NZ_JBHTCG010000001.1"/>
</dbReference>
<dbReference type="EMBL" id="JBHTCG010000001">
    <property type="protein sequence ID" value="MFC7380891.1"/>
    <property type="molecule type" value="Genomic_DNA"/>
</dbReference>
<evidence type="ECO:0000313" key="1">
    <source>
        <dbReference type="EMBL" id="MFC7380891.1"/>
    </source>
</evidence>
<accession>A0ABW2NU09</accession>
<evidence type="ECO:0008006" key="3">
    <source>
        <dbReference type="Google" id="ProtNLM"/>
    </source>
</evidence>
<sequence>MAKLVLLNTRIFAGAADLTGNSNQVEMSSEVEEKDVTAFQAAGSGGWKDLIGGLASTKISASGQWEATTNAQSIDPTTWDNLTALRQQPWTIAPETTAVGDLAYFTKALRTTYKIGDAVGEVAPWEGEATGSSLLLRGVIAHPPATARTANGTGTGINLGALSSTQRLYASLHVLSLSGTSTPTITVRVESSADNIFGSPTTRATFSASTQADTASRGQFVNVTGPITDAWWRLAWTVSGTTPSFLFTSALGIA</sequence>
<organism evidence="1 2">
    <name type="scientific">Sphaerisporangium rhizosphaerae</name>
    <dbReference type="NCBI Taxonomy" id="2269375"/>
    <lineage>
        <taxon>Bacteria</taxon>
        <taxon>Bacillati</taxon>
        <taxon>Actinomycetota</taxon>
        <taxon>Actinomycetes</taxon>
        <taxon>Streptosporangiales</taxon>
        <taxon>Streptosporangiaceae</taxon>
        <taxon>Sphaerisporangium</taxon>
    </lineage>
</organism>
<proteinExistence type="predicted"/>